<protein>
    <submittedName>
        <fullName evidence="1">Glycine rich superfamily member</fullName>
    </submittedName>
</protein>
<organism evidence="1">
    <name type="scientific">Rhipicephalus appendiculatus</name>
    <name type="common">Brown ear tick</name>
    <dbReference type="NCBI Taxonomy" id="34631"/>
    <lineage>
        <taxon>Eukaryota</taxon>
        <taxon>Metazoa</taxon>
        <taxon>Ecdysozoa</taxon>
        <taxon>Arthropoda</taxon>
        <taxon>Chelicerata</taxon>
        <taxon>Arachnida</taxon>
        <taxon>Acari</taxon>
        <taxon>Parasitiformes</taxon>
        <taxon>Ixodida</taxon>
        <taxon>Ixodoidea</taxon>
        <taxon>Ixodidae</taxon>
        <taxon>Rhipicephalinae</taxon>
        <taxon>Rhipicephalus</taxon>
        <taxon>Rhipicephalus</taxon>
    </lineage>
</organism>
<evidence type="ECO:0000313" key="1">
    <source>
        <dbReference type="EMBL" id="JAP87843.1"/>
    </source>
</evidence>
<feature type="non-terminal residue" evidence="1">
    <location>
        <position position="1"/>
    </location>
</feature>
<proteinExistence type="predicted"/>
<reference evidence="1" key="1">
    <citation type="journal article" date="2016" name="Ticks Tick Borne Dis.">
        <title>De novo assembly and annotation of the salivary gland transcriptome of Rhipicephalus appendiculatus male and female ticks during blood feeding.</title>
        <authorList>
            <person name="de Castro M.H."/>
            <person name="de Klerk D."/>
            <person name="Pienaar R."/>
            <person name="Latif A.A."/>
            <person name="Rees D.J."/>
            <person name="Mans B.J."/>
        </authorList>
    </citation>
    <scope>NUCLEOTIDE SEQUENCE</scope>
    <source>
        <tissue evidence="1">Salivary glands</tissue>
    </source>
</reference>
<accession>A0A131Z909</accession>
<name>A0A131Z909_RHIAP</name>
<dbReference type="AlphaFoldDB" id="A0A131Z909"/>
<sequence length="104" mass="11005">AVVVTWLWSPVEVTSTASWLASTSLSNARRKSPIVATEVSISPQICQKTAPDPASSVVPVKAAQFPWRETSDTAKPSQIGTVETAQTAISTSCSQQSRTTKSAE</sequence>
<dbReference type="EMBL" id="GEDV01000714">
    <property type="protein sequence ID" value="JAP87843.1"/>
    <property type="molecule type" value="Transcribed_RNA"/>
</dbReference>